<keyword evidence="6 7" id="KW-0472">Membrane</keyword>
<evidence type="ECO:0000256" key="1">
    <source>
        <dbReference type="ARBA" id="ARBA00004141"/>
    </source>
</evidence>
<dbReference type="AlphaFoldDB" id="A0A7S3H6R6"/>
<feature type="transmembrane region" description="Helical" evidence="7">
    <location>
        <begin position="150"/>
        <end position="170"/>
    </location>
</feature>
<reference evidence="8" key="1">
    <citation type="submission" date="2021-01" db="EMBL/GenBank/DDBJ databases">
        <authorList>
            <person name="Corre E."/>
            <person name="Pelletier E."/>
            <person name="Niang G."/>
            <person name="Scheremetjew M."/>
            <person name="Finn R."/>
            <person name="Kale V."/>
            <person name="Holt S."/>
            <person name="Cochrane G."/>
            <person name="Meng A."/>
            <person name="Brown T."/>
            <person name="Cohen L."/>
        </authorList>
    </citation>
    <scope>NUCLEOTIDE SEQUENCE</scope>
    <source>
        <strain evidence="8">CCAP 955/1</strain>
    </source>
</reference>
<feature type="transmembrane region" description="Helical" evidence="7">
    <location>
        <begin position="115"/>
        <end position="138"/>
    </location>
</feature>
<feature type="transmembrane region" description="Helical" evidence="7">
    <location>
        <begin position="82"/>
        <end position="103"/>
    </location>
</feature>
<gene>
    <name evidence="8" type="ORF">SELO1098_LOCUS15606</name>
</gene>
<evidence type="ECO:0000313" key="8">
    <source>
        <dbReference type="EMBL" id="CAE0286765.1"/>
    </source>
</evidence>
<evidence type="ECO:0000256" key="2">
    <source>
        <dbReference type="ARBA" id="ARBA00007965"/>
    </source>
</evidence>
<feature type="transmembrane region" description="Helical" evidence="7">
    <location>
        <begin position="15"/>
        <end position="36"/>
    </location>
</feature>
<feature type="transmembrane region" description="Helical" evidence="7">
    <location>
        <begin position="56"/>
        <end position="75"/>
    </location>
</feature>
<sequence>MSVQKKGSSNDDKDIAIACVLFTAVGVGYLFPFSALTQPVDYWHKVFPDFNIEFPLTTLYMWVNLIFLFLIVFFGGEPSYTFRIVGGFVGQLLVLIAVPSFYFLHMDEHTHYTMIMLATAVAAITTAFVDSVAIGFAAQFPTRVQEALQFGIGFSTLIGSVYRVITKLVFPVDQVVESSLLYFYSGAVTIVLCIFAYYYILTLPLTKRCLSFGVSQDGNTTSSNEDSANLLTKDAEQGSIQLQSRQKCDTGYGSIDQSADVIEEGPINRWVLLRKVAFSEFIVFVLFFSTLLLWPPLITEIKSFNFPALQATQWWPLILLLVFSSSDCIGRLCLSYRGWLNGDNIWMAVLARFALFPLIVCSAKGIIFTHDIFSVVFVFLLGYTNGYLGSLAILFVNEQVSEHEKGLVGTFTGFFLNMGLVFGATFALGVEQWVLQK</sequence>
<evidence type="ECO:0000256" key="6">
    <source>
        <dbReference type="ARBA" id="ARBA00023136"/>
    </source>
</evidence>
<evidence type="ECO:0000256" key="5">
    <source>
        <dbReference type="ARBA" id="ARBA00022989"/>
    </source>
</evidence>
<dbReference type="PANTHER" id="PTHR10332:SF10">
    <property type="entry name" value="EQUILIBRATIVE NUCLEOSIDE TRANSPORTER 4"/>
    <property type="match status" value="1"/>
</dbReference>
<feature type="transmembrane region" description="Helical" evidence="7">
    <location>
        <begin position="314"/>
        <end position="334"/>
    </location>
</feature>
<keyword evidence="3" id="KW-0813">Transport</keyword>
<evidence type="ECO:0000256" key="4">
    <source>
        <dbReference type="ARBA" id="ARBA00022692"/>
    </source>
</evidence>
<proteinExistence type="inferred from homology"/>
<accession>A0A7S3H6R6</accession>
<evidence type="ECO:0000256" key="7">
    <source>
        <dbReference type="SAM" id="Phobius"/>
    </source>
</evidence>
<evidence type="ECO:0008006" key="9">
    <source>
        <dbReference type="Google" id="ProtNLM"/>
    </source>
</evidence>
<dbReference type="PANTHER" id="PTHR10332">
    <property type="entry name" value="EQUILIBRATIVE NUCLEOSIDE TRANSPORTER"/>
    <property type="match status" value="1"/>
</dbReference>
<comment type="similarity">
    <text evidence="2">Belongs to the SLC29A/ENT transporter (TC 2.A.57) family.</text>
</comment>
<keyword evidence="5 7" id="KW-1133">Transmembrane helix</keyword>
<dbReference type="InterPro" id="IPR036259">
    <property type="entry name" value="MFS_trans_sf"/>
</dbReference>
<dbReference type="SUPFAM" id="SSF103473">
    <property type="entry name" value="MFS general substrate transporter"/>
    <property type="match status" value="1"/>
</dbReference>
<dbReference type="GO" id="GO:0005337">
    <property type="term" value="F:nucleoside transmembrane transporter activity"/>
    <property type="evidence" value="ECO:0007669"/>
    <property type="project" value="InterPro"/>
</dbReference>
<organism evidence="8">
    <name type="scientific">Spumella elongata</name>
    <dbReference type="NCBI Taxonomy" id="89044"/>
    <lineage>
        <taxon>Eukaryota</taxon>
        <taxon>Sar</taxon>
        <taxon>Stramenopiles</taxon>
        <taxon>Ochrophyta</taxon>
        <taxon>Chrysophyceae</taxon>
        <taxon>Chromulinales</taxon>
        <taxon>Chromulinaceae</taxon>
        <taxon>Spumella</taxon>
    </lineage>
</organism>
<keyword evidence="4 7" id="KW-0812">Transmembrane</keyword>
<feature type="transmembrane region" description="Helical" evidence="7">
    <location>
        <begin position="182"/>
        <end position="201"/>
    </location>
</feature>
<feature type="transmembrane region" description="Helical" evidence="7">
    <location>
        <begin position="276"/>
        <end position="294"/>
    </location>
</feature>
<feature type="transmembrane region" description="Helical" evidence="7">
    <location>
        <begin position="346"/>
        <end position="367"/>
    </location>
</feature>
<dbReference type="PRINTS" id="PR01130">
    <property type="entry name" value="DERENTRNSPRT"/>
</dbReference>
<feature type="transmembrane region" description="Helical" evidence="7">
    <location>
        <begin position="408"/>
        <end position="430"/>
    </location>
</feature>
<dbReference type="EMBL" id="HBIC01030857">
    <property type="protein sequence ID" value="CAE0286765.1"/>
    <property type="molecule type" value="Transcribed_RNA"/>
</dbReference>
<protein>
    <recommendedName>
        <fullName evidence="9">Equilibrative nucleoside transporter</fullName>
    </recommendedName>
</protein>
<comment type="subcellular location">
    <subcellularLocation>
        <location evidence="1">Membrane</location>
        <topology evidence="1">Multi-pass membrane protein</topology>
    </subcellularLocation>
</comment>
<dbReference type="Pfam" id="PF01733">
    <property type="entry name" value="Nucleoside_tran"/>
    <property type="match status" value="1"/>
</dbReference>
<name>A0A7S3H6R6_9STRA</name>
<dbReference type="GO" id="GO:0005886">
    <property type="term" value="C:plasma membrane"/>
    <property type="evidence" value="ECO:0007669"/>
    <property type="project" value="TreeGrafter"/>
</dbReference>
<feature type="transmembrane region" description="Helical" evidence="7">
    <location>
        <begin position="373"/>
        <end position="396"/>
    </location>
</feature>
<evidence type="ECO:0000256" key="3">
    <source>
        <dbReference type="ARBA" id="ARBA00022448"/>
    </source>
</evidence>
<dbReference type="InterPro" id="IPR002259">
    <property type="entry name" value="Eqnu_transpt"/>
</dbReference>